<dbReference type="AlphaFoldDB" id="A0A916NCY9"/>
<dbReference type="SUPFAM" id="SSF69304">
    <property type="entry name" value="Tricorn protease N-terminal domain"/>
    <property type="match status" value="1"/>
</dbReference>
<dbReference type="EMBL" id="OU015584">
    <property type="protein sequence ID" value="CAG5085978.1"/>
    <property type="molecule type" value="Genomic_DNA"/>
</dbReference>
<proteinExistence type="predicted"/>
<dbReference type="RefSeq" id="WP_258543154.1">
    <property type="nucleotide sequence ID" value="NZ_OU015584.1"/>
</dbReference>
<reference evidence="1" key="1">
    <citation type="submission" date="2021-04" db="EMBL/GenBank/DDBJ databases">
        <authorList>
            <person name="Rodrigo-Torres L."/>
            <person name="Arahal R. D."/>
            <person name="Lucena T."/>
        </authorList>
    </citation>
    <scope>NUCLEOTIDE SEQUENCE</scope>
    <source>
        <strain evidence="1">AS29M-1</strain>
    </source>
</reference>
<organism evidence="1 2">
    <name type="scientific">Parvicella tangerina</name>
    <dbReference type="NCBI Taxonomy" id="2829795"/>
    <lineage>
        <taxon>Bacteria</taxon>
        <taxon>Pseudomonadati</taxon>
        <taxon>Bacteroidota</taxon>
        <taxon>Flavobacteriia</taxon>
        <taxon>Flavobacteriales</taxon>
        <taxon>Parvicellaceae</taxon>
        <taxon>Parvicella</taxon>
    </lineage>
</organism>
<gene>
    <name evidence="1" type="ORF">CRYO30217_02958</name>
</gene>
<keyword evidence="2" id="KW-1185">Reference proteome</keyword>
<evidence type="ECO:0000313" key="2">
    <source>
        <dbReference type="Proteomes" id="UP000683507"/>
    </source>
</evidence>
<accession>A0A916NCY9</accession>
<name>A0A916NCY9_9FLAO</name>
<dbReference type="Proteomes" id="UP000683507">
    <property type="component" value="Chromosome"/>
</dbReference>
<evidence type="ECO:0000313" key="1">
    <source>
        <dbReference type="EMBL" id="CAG5085978.1"/>
    </source>
</evidence>
<dbReference type="KEGG" id="ptan:CRYO30217_02958"/>
<protein>
    <submittedName>
        <fullName evidence="1">Uncharacterized protein</fullName>
    </submittedName>
</protein>
<sequence>MKKLSTLALTILFISTFGQHFELGEPPKTVYTKELKSYLSQAVLTSSNQLVYGKDEIEIVDVHSGDLLYHWDPKGKYGTSTISNDGKYVANRSQNYDHPDLGYVDVFQVLNTETKQAYMVPVPDELWQKMGFANTREEVAIQTSKYDGTDDKVRLITFDFVNGNEINTLFKSSKSSTVILDIEYSLDDQFIYATIAFGSSVSTFYVFDATSGEVRKKVELPHQCDVILVREDKIFLSGAHGINTTEYITILSSKDFSEIKEWKGENAYNVDPKGEYFIKYNWEDKNLYTFDLTSGEEKLLMEGKDMNFYILASSFDPTGNYFAIARDNSYEYYQKNKDLNKFPRAYIFDNSLIKNSFVSESVQNDEDEPSVNSNSSNAPDKWISYSHANPQINVNLPAEAKVKEEKNSKGHNTITITGATETEAAMISAIEIPTIKKKKYTLAAKKIGEDFIKKKSPTEIKKTPYSYKDQEGIQYTFRIGKFEYIYRVFCVDGYAYQLFYLAPTLAEVDYDTFLNSFKLK</sequence>